<evidence type="ECO:0000256" key="1">
    <source>
        <dbReference type="ARBA" id="ARBA00001946"/>
    </source>
</evidence>
<comment type="caution">
    <text evidence="11">The sequence shown here is derived from an EMBL/GenBank/DDBJ whole genome shotgun (WGS) entry which is preliminary data.</text>
</comment>
<evidence type="ECO:0000256" key="2">
    <source>
        <dbReference type="ARBA" id="ARBA00022649"/>
    </source>
</evidence>
<evidence type="ECO:0000256" key="8">
    <source>
        <dbReference type="ARBA" id="ARBA00022842"/>
    </source>
</evidence>
<keyword evidence="5" id="KW-0479">Metal-binding</keyword>
<dbReference type="STRING" id="549789.NIES30_21855"/>
<evidence type="ECO:0000256" key="9">
    <source>
        <dbReference type="ARBA" id="ARBA00038276"/>
    </source>
</evidence>
<name>A0A1U7IZP5_9CYAN</name>
<protein>
    <submittedName>
        <fullName evidence="11">Nucleotidyltransferase</fullName>
    </submittedName>
</protein>
<comment type="similarity">
    <text evidence="9">Belongs to the MntA antitoxin family.</text>
</comment>
<evidence type="ECO:0000313" key="12">
    <source>
        <dbReference type="Proteomes" id="UP000185557"/>
    </source>
</evidence>
<evidence type="ECO:0000256" key="7">
    <source>
        <dbReference type="ARBA" id="ARBA00022840"/>
    </source>
</evidence>
<dbReference type="AlphaFoldDB" id="A0A1U7IZP5"/>
<dbReference type="Gene3D" id="3.30.460.10">
    <property type="entry name" value="Beta Polymerase, domain 2"/>
    <property type="match status" value="1"/>
</dbReference>
<dbReference type="GO" id="GO:0046872">
    <property type="term" value="F:metal ion binding"/>
    <property type="evidence" value="ECO:0007669"/>
    <property type="project" value="UniProtKB-KW"/>
</dbReference>
<dbReference type="GO" id="GO:0005524">
    <property type="term" value="F:ATP binding"/>
    <property type="evidence" value="ECO:0007669"/>
    <property type="project" value="UniProtKB-KW"/>
</dbReference>
<evidence type="ECO:0000259" key="10">
    <source>
        <dbReference type="Pfam" id="PF01909"/>
    </source>
</evidence>
<dbReference type="SUPFAM" id="SSF81301">
    <property type="entry name" value="Nucleotidyltransferase"/>
    <property type="match status" value="1"/>
</dbReference>
<organism evidence="11 12">
    <name type="scientific">Phormidium tenue NIES-30</name>
    <dbReference type="NCBI Taxonomy" id="549789"/>
    <lineage>
        <taxon>Bacteria</taxon>
        <taxon>Bacillati</taxon>
        <taxon>Cyanobacteriota</taxon>
        <taxon>Cyanophyceae</taxon>
        <taxon>Oscillatoriophycideae</taxon>
        <taxon>Oscillatoriales</taxon>
        <taxon>Oscillatoriaceae</taxon>
        <taxon>Phormidium</taxon>
    </lineage>
</organism>
<dbReference type="Proteomes" id="UP000185557">
    <property type="component" value="Unassembled WGS sequence"/>
</dbReference>
<evidence type="ECO:0000256" key="6">
    <source>
        <dbReference type="ARBA" id="ARBA00022741"/>
    </source>
</evidence>
<sequence>MLLLSLFHGAGWIGVAVAQIEIPIDQIAEFCDRWQVTEFSLFGSALRDDFHDNSDVDVMVQFHTKAHPTFRTLDQMEAELKVLFGREVDLITRQGVETSLNYLRRHEILSSAQVIYATGSSTPA</sequence>
<dbReference type="OrthoDB" id="428157at2"/>
<comment type="cofactor">
    <cofactor evidence="1">
        <name>Mg(2+)</name>
        <dbReference type="ChEBI" id="CHEBI:18420"/>
    </cofactor>
</comment>
<dbReference type="CDD" id="cd05403">
    <property type="entry name" value="NT_KNTase_like"/>
    <property type="match status" value="1"/>
</dbReference>
<keyword evidence="3 11" id="KW-0808">Transferase</keyword>
<accession>A0A1U7IZP5</accession>
<evidence type="ECO:0000256" key="4">
    <source>
        <dbReference type="ARBA" id="ARBA00022695"/>
    </source>
</evidence>
<dbReference type="PANTHER" id="PTHR33571">
    <property type="entry name" value="SSL8005 PROTEIN"/>
    <property type="match status" value="1"/>
</dbReference>
<dbReference type="EMBL" id="MRCG01000021">
    <property type="protein sequence ID" value="OKH44661.1"/>
    <property type="molecule type" value="Genomic_DNA"/>
</dbReference>
<keyword evidence="4" id="KW-0548">Nucleotidyltransferase</keyword>
<evidence type="ECO:0000256" key="5">
    <source>
        <dbReference type="ARBA" id="ARBA00022723"/>
    </source>
</evidence>
<gene>
    <name evidence="11" type="ORF">NIES30_21855</name>
</gene>
<evidence type="ECO:0000313" key="11">
    <source>
        <dbReference type="EMBL" id="OKH44661.1"/>
    </source>
</evidence>
<dbReference type="Pfam" id="PF01909">
    <property type="entry name" value="NTP_transf_2"/>
    <property type="match status" value="1"/>
</dbReference>
<dbReference type="InterPro" id="IPR002934">
    <property type="entry name" value="Polymerase_NTP_transf_dom"/>
</dbReference>
<keyword evidence="8" id="KW-0460">Magnesium</keyword>
<dbReference type="InterPro" id="IPR043519">
    <property type="entry name" value="NT_sf"/>
</dbReference>
<keyword evidence="12" id="KW-1185">Reference proteome</keyword>
<dbReference type="RefSeq" id="WP_073610578.1">
    <property type="nucleotide sequence ID" value="NZ_MRCG01000021.1"/>
</dbReference>
<proteinExistence type="inferred from homology"/>
<reference evidence="11 12" key="1">
    <citation type="submission" date="2016-11" db="EMBL/GenBank/DDBJ databases">
        <title>Draft Genome Sequences of Nine Cyanobacterial Strains from Diverse Habitats.</title>
        <authorList>
            <person name="Zhu T."/>
            <person name="Hou S."/>
            <person name="Lu X."/>
            <person name="Hess W.R."/>
        </authorList>
    </citation>
    <scope>NUCLEOTIDE SEQUENCE [LARGE SCALE GENOMIC DNA]</scope>
    <source>
        <strain evidence="11 12">NIES-30</strain>
    </source>
</reference>
<keyword evidence="6" id="KW-0547">Nucleotide-binding</keyword>
<dbReference type="PANTHER" id="PTHR33571:SF12">
    <property type="entry name" value="BSL3053 PROTEIN"/>
    <property type="match status" value="1"/>
</dbReference>
<keyword evidence="7" id="KW-0067">ATP-binding</keyword>
<feature type="domain" description="Polymerase nucleotidyl transferase" evidence="10">
    <location>
        <begin position="28"/>
        <end position="98"/>
    </location>
</feature>
<dbReference type="InterPro" id="IPR052038">
    <property type="entry name" value="Type-VII_TA_antitoxin"/>
</dbReference>
<dbReference type="GO" id="GO:0016779">
    <property type="term" value="F:nucleotidyltransferase activity"/>
    <property type="evidence" value="ECO:0007669"/>
    <property type="project" value="UniProtKB-KW"/>
</dbReference>
<evidence type="ECO:0000256" key="3">
    <source>
        <dbReference type="ARBA" id="ARBA00022679"/>
    </source>
</evidence>
<keyword evidence="2" id="KW-1277">Toxin-antitoxin system</keyword>